<dbReference type="EC" id="2.7.11.1" evidence="2"/>
<dbReference type="InterPro" id="IPR041249">
    <property type="entry name" value="HEPN_DZIP3"/>
</dbReference>
<name>A0A6J8CB32_MYTCO</name>
<organism evidence="2 3">
    <name type="scientific">Mytilus coruscus</name>
    <name type="common">Sea mussel</name>
    <dbReference type="NCBI Taxonomy" id="42192"/>
    <lineage>
        <taxon>Eukaryota</taxon>
        <taxon>Metazoa</taxon>
        <taxon>Spiralia</taxon>
        <taxon>Lophotrochozoa</taxon>
        <taxon>Mollusca</taxon>
        <taxon>Bivalvia</taxon>
        <taxon>Autobranchia</taxon>
        <taxon>Pteriomorphia</taxon>
        <taxon>Mytilida</taxon>
        <taxon>Mytiloidea</taxon>
        <taxon>Mytilidae</taxon>
        <taxon>Mytilinae</taxon>
        <taxon>Mytilus</taxon>
    </lineage>
</organism>
<proteinExistence type="predicted"/>
<dbReference type="Gene3D" id="2.60.40.10">
    <property type="entry name" value="Immunoglobulins"/>
    <property type="match status" value="1"/>
</dbReference>
<dbReference type="InterPro" id="IPR036179">
    <property type="entry name" value="Ig-like_dom_sf"/>
</dbReference>
<dbReference type="InterPro" id="IPR013098">
    <property type="entry name" value="Ig_I-set"/>
</dbReference>
<evidence type="ECO:0000313" key="2">
    <source>
        <dbReference type="EMBL" id="CAC5392230.1"/>
    </source>
</evidence>
<dbReference type="InterPro" id="IPR013783">
    <property type="entry name" value="Ig-like_fold"/>
</dbReference>
<feature type="domain" description="Ig-like" evidence="1">
    <location>
        <begin position="5"/>
        <end position="75"/>
    </location>
</feature>
<keyword evidence="2" id="KW-0808">Transferase</keyword>
<dbReference type="PROSITE" id="PS50835">
    <property type="entry name" value="IG_LIKE"/>
    <property type="match status" value="1"/>
</dbReference>
<dbReference type="Pfam" id="PF18738">
    <property type="entry name" value="HEPN_DZIP3"/>
    <property type="match status" value="1"/>
</dbReference>
<accession>A0A6J8CB32</accession>
<dbReference type="SUPFAM" id="SSF48726">
    <property type="entry name" value="Immunoglobulin"/>
    <property type="match status" value="1"/>
</dbReference>
<evidence type="ECO:0000259" key="1">
    <source>
        <dbReference type="PROSITE" id="PS50835"/>
    </source>
</evidence>
<dbReference type="EMBL" id="CACVKT020004931">
    <property type="protein sequence ID" value="CAC5392230.1"/>
    <property type="molecule type" value="Genomic_DNA"/>
</dbReference>
<gene>
    <name evidence="2" type="ORF">MCOR_27178</name>
</gene>
<dbReference type="Pfam" id="PF07679">
    <property type="entry name" value="I-set"/>
    <property type="match status" value="1"/>
</dbReference>
<protein>
    <submittedName>
        <fullName evidence="2">TTN</fullName>
        <ecNumber evidence="2">2.7.11.1</ecNumber>
    </submittedName>
</protein>
<evidence type="ECO:0000313" key="3">
    <source>
        <dbReference type="Proteomes" id="UP000507470"/>
    </source>
</evidence>
<dbReference type="AlphaFoldDB" id="A0A6J8CB32"/>
<sequence length="228" mass="26328">MCCFGEDVKFECTLTVTVETSRWLKDQKESEVPCHWQTKSDCRRKHALAINAVSFEDEGLYSVNVMNDTSEATLSVEDKLLFRSEDIHYILSVHAICKIAIPAFRDVFDKKFPPESLSGIIHKHKGDLVPRLKTNHITSDQWRLLLNGCTSQKLGLRLMVFLLRYIAKLNIKNILPNAADKSELADLSRIDYYRNMTAHYHGRMSDTDFKQCLKVIMEVFIFRVLTPK</sequence>
<keyword evidence="3" id="KW-1185">Reference proteome</keyword>
<dbReference type="GO" id="GO:0004674">
    <property type="term" value="F:protein serine/threonine kinase activity"/>
    <property type="evidence" value="ECO:0007669"/>
    <property type="project" value="UniProtKB-EC"/>
</dbReference>
<reference evidence="2 3" key="1">
    <citation type="submission" date="2020-06" db="EMBL/GenBank/DDBJ databases">
        <authorList>
            <person name="Li R."/>
            <person name="Bekaert M."/>
        </authorList>
    </citation>
    <scope>NUCLEOTIDE SEQUENCE [LARGE SCALE GENOMIC DNA]</scope>
    <source>
        <strain evidence="3">wild</strain>
    </source>
</reference>
<dbReference type="InterPro" id="IPR007110">
    <property type="entry name" value="Ig-like_dom"/>
</dbReference>
<dbReference type="Proteomes" id="UP000507470">
    <property type="component" value="Unassembled WGS sequence"/>
</dbReference>
<dbReference type="OrthoDB" id="10497404at2759"/>